<proteinExistence type="predicted"/>
<keyword evidence="2" id="KW-1185">Reference proteome</keyword>
<evidence type="ECO:0000313" key="1">
    <source>
        <dbReference type="EMBL" id="GLQ68572.1"/>
    </source>
</evidence>
<reference evidence="2" key="1">
    <citation type="journal article" date="2019" name="Int. J. Syst. Evol. Microbiol.">
        <title>The Global Catalogue of Microorganisms (GCM) 10K type strain sequencing project: providing services to taxonomists for standard genome sequencing and annotation.</title>
        <authorList>
            <consortium name="The Broad Institute Genomics Platform"/>
            <consortium name="The Broad Institute Genome Sequencing Center for Infectious Disease"/>
            <person name="Wu L."/>
            <person name="Ma J."/>
        </authorList>
    </citation>
    <scope>NUCLEOTIDE SEQUENCE [LARGE SCALE GENOMIC DNA]</scope>
    <source>
        <strain evidence="2">NBRC 3250</strain>
    </source>
</reference>
<name>A0ABQ5X134_9PROT</name>
<gene>
    <name evidence="1" type="ORF">GCM10007866_10230</name>
</gene>
<protein>
    <submittedName>
        <fullName evidence="1">Uncharacterized protein</fullName>
    </submittedName>
</protein>
<organism evidence="1 2">
    <name type="scientific">Gluconobacter albidus</name>
    <dbReference type="NCBI Taxonomy" id="318683"/>
    <lineage>
        <taxon>Bacteria</taxon>
        <taxon>Pseudomonadati</taxon>
        <taxon>Pseudomonadota</taxon>
        <taxon>Alphaproteobacteria</taxon>
        <taxon>Acetobacterales</taxon>
        <taxon>Acetobacteraceae</taxon>
        <taxon>Gluconobacter</taxon>
    </lineage>
</organism>
<evidence type="ECO:0000313" key="2">
    <source>
        <dbReference type="Proteomes" id="UP001156672"/>
    </source>
</evidence>
<sequence length="156" mass="16923">MNPLQHWIAAITFPVGTSRTEKSKGVSDLSCADEMWPSAEIDEVALSIKAQGGISRQGHDDLGLVGLSILPAPGQRSLAIPFFPDDCFITINDLVHAGFDPDEVVISKSVLSREIVEKSLLRGGSCRERGIGKQFTDGLRKDMRCVMADQGKRLSV</sequence>
<comment type="caution">
    <text evidence="1">The sequence shown here is derived from an EMBL/GenBank/DDBJ whole genome shotgun (WGS) entry which is preliminary data.</text>
</comment>
<dbReference type="Proteomes" id="UP001156672">
    <property type="component" value="Unassembled WGS sequence"/>
</dbReference>
<dbReference type="EMBL" id="BSNW01000008">
    <property type="protein sequence ID" value="GLQ68572.1"/>
    <property type="molecule type" value="Genomic_DNA"/>
</dbReference>
<accession>A0ABQ5X134</accession>